<organism evidence="3 4">
    <name type="scientific">Diplocarpon coronariae</name>
    <dbReference type="NCBI Taxonomy" id="2795749"/>
    <lineage>
        <taxon>Eukaryota</taxon>
        <taxon>Fungi</taxon>
        <taxon>Dikarya</taxon>
        <taxon>Ascomycota</taxon>
        <taxon>Pezizomycotina</taxon>
        <taxon>Leotiomycetes</taxon>
        <taxon>Helotiales</taxon>
        <taxon>Drepanopezizaceae</taxon>
        <taxon>Diplocarpon</taxon>
    </lineage>
</organism>
<feature type="compositionally biased region" description="Polar residues" evidence="2">
    <location>
        <begin position="689"/>
        <end position="699"/>
    </location>
</feature>
<protein>
    <submittedName>
        <fullName evidence="3">Sec1 family superfamily protein</fullName>
    </submittedName>
</protein>
<accession>A0A218Z7D2</accession>
<feature type="compositionally biased region" description="Basic and acidic residues" evidence="2">
    <location>
        <begin position="628"/>
        <end position="650"/>
    </location>
</feature>
<evidence type="ECO:0000256" key="2">
    <source>
        <dbReference type="SAM" id="MobiDB-lite"/>
    </source>
</evidence>
<comment type="similarity">
    <text evidence="1">Belongs to the STXBP/unc-18/SEC1 family.</text>
</comment>
<dbReference type="SUPFAM" id="SSF56815">
    <property type="entry name" value="Sec1/munc18-like (SM) proteins"/>
    <property type="match status" value="1"/>
</dbReference>
<reference evidence="3 4" key="1">
    <citation type="submission" date="2017-04" db="EMBL/GenBank/DDBJ databases">
        <title>Draft genome sequence of Marssonina coronaria NL1: causal agent of apple blotch.</title>
        <authorList>
            <person name="Cheng Q."/>
        </authorList>
    </citation>
    <scope>NUCLEOTIDE SEQUENCE [LARGE SCALE GENOMIC DNA]</scope>
    <source>
        <strain evidence="3 4">NL1</strain>
    </source>
</reference>
<dbReference type="Gene3D" id="3.40.50.2060">
    <property type="match status" value="1"/>
</dbReference>
<dbReference type="STRING" id="503106.A0A218Z7D2"/>
<name>A0A218Z7D2_9HELO</name>
<dbReference type="Gene3D" id="3.40.50.1910">
    <property type="match status" value="1"/>
</dbReference>
<dbReference type="AlphaFoldDB" id="A0A218Z7D2"/>
<feature type="compositionally biased region" description="Basic and acidic residues" evidence="2">
    <location>
        <begin position="742"/>
        <end position="758"/>
    </location>
</feature>
<dbReference type="Gene3D" id="1.25.40.60">
    <property type="match status" value="1"/>
</dbReference>
<dbReference type="InterPro" id="IPR043154">
    <property type="entry name" value="Sec-1-like_dom1"/>
</dbReference>
<feature type="compositionally biased region" description="Low complexity" evidence="2">
    <location>
        <begin position="669"/>
        <end position="682"/>
    </location>
</feature>
<feature type="compositionally biased region" description="Basic residues" evidence="2">
    <location>
        <begin position="759"/>
        <end position="769"/>
    </location>
</feature>
<dbReference type="FunCoup" id="A0A218Z7D2">
    <property type="interactions" value="741"/>
</dbReference>
<evidence type="ECO:0000313" key="4">
    <source>
        <dbReference type="Proteomes" id="UP000242519"/>
    </source>
</evidence>
<keyword evidence="4" id="KW-1185">Reference proteome</keyword>
<comment type="caution">
    <text evidence="3">The sequence shown here is derived from an EMBL/GenBank/DDBJ whole genome shotgun (WGS) entry which is preliminary data.</text>
</comment>
<dbReference type="PANTHER" id="PTHR11679">
    <property type="entry name" value="VESICLE PROTEIN SORTING-ASSOCIATED"/>
    <property type="match status" value="1"/>
</dbReference>
<dbReference type="InterPro" id="IPR036045">
    <property type="entry name" value="Sec1-like_sf"/>
</dbReference>
<dbReference type="InterPro" id="IPR027482">
    <property type="entry name" value="Sec1-like_dom2"/>
</dbReference>
<proteinExistence type="inferred from homology"/>
<dbReference type="InterPro" id="IPR043127">
    <property type="entry name" value="Sec-1-like_dom3a"/>
</dbReference>
<dbReference type="Proteomes" id="UP000242519">
    <property type="component" value="Unassembled WGS sequence"/>
</dbReference>
<evidence type="ECO:0000313" key="3">
    <source>
        <dbReference type="EMBL" id="OWP03145.1"/>
    </source>
</evidence>
<dbReference type="InParanoid" id="A0A218Z7D2"/>
<dbReference type="Pfam" id="PF00995">
    <property type="entry name" value="Sec1"/>
    <property type="match status" value="1"/>
</dbReference>
<dbReference type="GO" id="GO:0016192">
    <property type="term" value="P:vesicle-mediated transport"/>
    <property type="evidence" value="ECO:0007669"/>
    <property type="project" value="InterPro"/>
</dbReference>
<sequence>MVSAILEQRESESGIPAMDQELADRDHSYLGYLEVNNSGRLTQWKVLVIDELTKKIIDNVVKEDDILSENIANIERIEEKREMNPDMDAIYLLSPQPHIVDCLLADFERRRYRKSYLVWTALLDPQMRRRLDQSKQVQEQMAGFETLSIDYFPRESHLITFRDPWSFPILYHPACNNLVLGHMQTLSQKITGICVSLGEYPKVRYYRPRNPNHEASVLCTHLAKFVQEELDAYANFNRNWPPPSTRPQGVLVITDRSMDIMAPLIHEFTYQAMAHDLLPIKEGDKVLYKTVVNEGTAQEEEKDMEIGEKDKIWVNNRHSHMKDTIEKLMGDFQKFIDDNPNFTNSEDATSLNAIKDMLAGLPQFQEMKEAYSLHLSMAQECMNIFQHRKLPDVASVEQSLATGLDEDYRKPKNLADQVVRLLDDESIGPADRLRLIMLYIINRDGMIQDDIQRLLAHAALPPQNAEAITNLDLIGAHTTKAALKDVKPQTQPLFPKKTAPTAQSEEYALSRFEPMVKLMLEDISKGALDQMTFPYTRAPVDSSEELAAQQQTSLRSAKPTWARNRMSAAESRQRIIVFMAGGATYSESRACYEVSKATGKDIFLATSHMVTPALYVRQVGDLSDDRRRLDLPIDRPKPKAPDHLFIRNDPRPVALPSDPRSRSGGGTMGFPAGPGRPGQSRSPGPPATPQKSSGYSNAAPNPYDRHPPQPPTAGLAAMNMNSAPGQPIPLNSGMNGSAPIKGKLEKKGKHKEEGGEKEKKKRGFFGSKK</sequence>
<feature type="region of interest" description="Disordered" evidence="2">
    <location>
        <begin position="628"/>
        <end position="769"/>
    </location>
</feature>
<gene>
    <name evidence="3" type="ORF">B2J93_7171</name>
</gene>
<dbReference type="EMBL" id="MZNU01000188">
    <property type="protein sequence ID" value="OWP03145.1"/>
    <property type="molecule type" value="Genomic_DNA"/>
</dbReference>
<evidence type="ECO:0000256" key="1">
    <source>
        <dbReference type="ARBA" id="ARBA00009884"/>
    </source>
</evidence>
<dbReference type="OrthoDB" id="2228at2759"/>
<dbReference type="Gene3D" id="3.90.830.10">
    <property type="entry name" value="Syntaxin Binding Protein 1, Chain A, domain 2"/>
    <property type="match status" value="1"/>
</dbReference>
<dbReference type="InterPro" id="IPR001619">
    <property type="entry name" value="Sec1-like"/>
</dbReference>